<dbReference type="GeneID" id="85349288"/>
<dbReference type="EMBL" id="JAUEPS010000066">
    <property type="protein sequence ID" value="KAK0442042.1"/>
    <property type="molecule type" value="Genomic_DNA"/>
</dbReference>
<evidence type="ECO:0008006" key="4">
    <source>
        <dbReference type="Google" id="ProtNLM"/>
    </source>
</evidence>
<accession>A0AA39JFX9</accession>
<proteinExistence type="predicted"/>
<sequence>MNHTRTALEGRSKSSIESPEIQQRYLEITAETRGHFICGPSAEAFVKEHMPWNDTTPESFRQKEPAKSQQDRLISMANISECEMYEKYTTALDNWPLPMDTAKPEYLSMRPQLGNFRDPDADCESRTADHSFMEMQTELMVHDDDDAFIDLDDEEELEDEDQQMAGTDSPLSRGTGDISEPIQPPKSVPPNFPFENDTLKGRETRGQISCYAGATMMFQYRSHLFTIFIHGRFARILRWDRSSAIVSKRFNYTKVPA</sequence>
<dbReference type="Proteomes" id="UP001175211">
    <property type="component" value="Unassembled WGS sequence"/>
</dbReference>
<reference evidence="2" key="1">
    <citation type="submission" date="2023-06" db="EMBL/GenBank/DDBJ databases">
        <authorList>
            <consortium name="Lawrence Berkeley National Laboratory"/>
            <person name="Ahrendt S."/>
            <person name="Sahu N."/>
            <person name="Indic B."/>
            <person name="Wong-Bajracharya J."/>
            <person name="Merenyi Z."/>
            <person name="Ke H.-M."/>
            <person name="Monk M."/>
            <person name="Kocsube S."/>
            <person name="Drula E."/>
            <person name="Lipzen A."/>
            <person name="Balint B."/>
            <person name="Henrissat B."/>
            <person name="Andreopoulos B."/>
            <person name="Martin F.M."/>
            <person name="Harder C.B."/>
            <person name="Rigling D."/>
            <person name="Ford K.L."/>
            <person name="Foster G.D."/>
            <person name="Pangilinan J."/>
            <person name="Papanicolaou A."/>
            <person name="Barry K."/>
            <person name="LaButti K."/>
            <person name="Viragh M."/>
            <person name="Koriabine M."/>
            <person name="Yan M."/>
            <person name="Riley R."/>
            <person name="Champramary S."/>
            <person name="Plett K.L."/>
            <person name="Tsai I.J."/>
            <person name="Slot J."/>
            <person name="Sipos G."/>
            <person name="Plett J."/>
            <person name="Nagy L.G."/>
            <person name="Grigoriev I.V."/>
        </authorList>
    </citation>
    <scope>NUCLEOTIDE SEQUENCE</scope>
    <source>
        <strain evidence="2">CCBAS 213</strain>
    </source>
</reference>
<comment type="caution">
    <text evidence="2">The sequence shown here is derived from an EMBL/GenBank/DDBJ whole genome shotgun (WGS) entry which is preliminary data.</text>
</comment>
<feature type="compositionally biased region" description="Pro residues" evidence="1">
    <location>
        <begin position="182"/>
        <end position="192"/>
    </location>
</feature>
<evidence type="ECO:0000313" key="3">
    <source>
        <dbReference type="Proteomes" id="UP001175211"/>
    </source>
</evidence>
<evidence type="ECO:0000313" key="2">
    <source>
        <dbReference type="EMBL" id="KAK0442042.1"/>
    </source>
</evidence>
<name>A0AA39JFX9_ARMTA</name>
<gene>
    <name evidence="2" type="ORF">EV420DRAFT_1084066</name>
</gene>
<feature type="compositionally biased region" description="Basic and acidic residues" evidence="1">
    <location>
        <begin position="1"/>
        <end position="14"/>
    </location>
</feature>
<protein>
    <recommendedName>
        <fullName evidence="4">Fungal-type protein kinase domain-containing protein</fullName>
    </recommendedName>
</protein>
<feature type="region of interest" description="Disordered" evidence="1">
    <location>
        <begin position="156"/>
        <end position="199"/>
    </location>
</feature>
<feature type="region of interest" description="Disordered" evidence="1">
    <location>
        <begin position="1"/>
        <end position="20"/>
    </location>
</feature>
<keyword evidence="3" id="KW-1185">Reference proteome</keyword>
<dbReference type="RefSeq" id="XP_060324195.1">
    <property type="nucleotide sequence ID" value="XM_060465740.1"/>
</dbReference>
<evidence type="ECO:0000256" key="1">
    <source>
        <dbReference type="SAM" id="MobiDB-lite"/>
    </source>
</evidence>
<organism evidence="2 3">
    <name type="scientific">Armillaria tabescens</name>
    <name type="common">Ringless honey mushroom</name>
    <name type="synonym">Agaricus tabescens</name>
    <dbReference type="NCBI Taxonomy" id="1929756"/>
    <lineage>
        <taxon>Eukaryota</taxon>
        <taxon>Fungi</taxon>
        <taxon>Dikarya</taxon>
        <taxon>Basidiomycota</taxon>
        <taxon>Agaricomycotina</taxon>
        <taxon>Agaricomycetes</taxon>
        <taxon>Agaricomycetidae</taxon>
        <taxon>Agaricales</taxon>
        <taxon>Marasmiineae</taxon>
        <taxon>Physalacriaceae</taxon>
        <taxon>Desarmillaria</taxon>
    </lineage>
</organism>
<dbReference type="AlphaFoldDB" id="A0AA39JFX9"/>